<comment type="cofactor">
    <cofactor evidence="1">
        <name>Mn(2+)</name>
        <dbReference type="ChEBI" id="CHEBI:29035"/>
    </cofactor>
</comment>
<dbReference type="InterPro" id="IPR011761">
    <property type="entry name" value="ATP-grasp"/>
</dbReference>
<protein>
    <recommendedName>
        <fullName evidence="7">ATP-grasp domain-containing protein</fullName>
    </recommendedName>
</protein>
<dbReference type="AlphaFoldDB" id="A0A0M2SGY0"/>
<comment type="cofactor">
    <cofactor evidence="2">
        <name>Mg(2+)</name>
        <dbReference type="ChEBI" id="CHEBI:18420"/>
    </cofactor>
</comment>
<feature type="domain" description="ATP-grasp" evidence="7">
    <location>
        <begin position="92"/>
        <end position="348"/>
    </location>
</feature>
<keyword evidence="3" id="KW-0436">Ligase</keyword>
<accession>A0A0M2SGY0</accession>
<organism evidence="8 9">
    <name type="scientific">Salinicoccus sediminis</name>
    <dbReference type="NCBI Taxonomy" id="1432562"/>
    <lineage>
        <taxon>Bacteria</taxon>
        <taxon>Bacillati</taxon>
        <taxon>Bacillota</taxon>
        <taxon>Bacilli</taxon>
        <taxon>Bacillales</taxon>
        <taxon>Staphylococcaceae</taxon>
        <taxon>Salinicoccus</taxon>
    </lineage>
</organism>
<sequence length="393" mass="44597">MKSSDLEYLYNNIPYTERNIYPEDIEIENVAMYKDYMKDNGFNYEYEKLDTGFMSANLLRQDNSKIAGVKNPYYPTNSRLSFSIARNKFETEKYLKAAGVPTTNSKKYTLDQLATAKKEALSFAGDIVIKPLNLALSKGVYSNVTADTFEHYWKLCSNIIKKSKRKGKHILVQEYIEGFEVRVTILEGKAVSVMTRLPGNVTGDGQSTIEELIDEKNEQKKQCGFLSKYPIQKTKVIESFLEKSGYSYDSVPAKDEHVLLLSVSNLANGGEIVDISDLVSEEIKETALDALAALPGMNCGGIDIMIKGFDDTTPKIIEVNAFPLLSLTKYPTYGKPSKAIEYFIDATIVRDQYLNNTDNGYEIENKEEILSNYFNFFERKQRLAVNQFMESRK</sequence>
<evidence type="ECO:0000313" key="8">
    <source>
        <dbReference type="EMBL" id="KKK33979.1"/>
    </source>
</evidence>
<evidence type="ECO:0000256" key="6">
    <source>
        <dbReference type="PROSITE-ProRule" id="PRU00409"/>
    </source>
</evidence>
<proteinExistence type="predicted"/>
<dbReference type="Proteomes" id="UP000034287">
    <property type="component" value="Unassembled WGS sequence"/>
</dbReference>
<evidence type="ECO:0000256" key="2">
    <source>
        <dbReference type="ARBA" id="ARBA00001946"/>
    </source>
</evidence>
<gene>
    <name evidence="8" type="ORF">WN59_10290</name>
</gene>
<dbReference type="Pfam" id="PF01071">
    <property type="entry name" value="GARS_A"/>
    <property type="match status" value="1"/>
</dbReference>
<dbReference type="PANTHER" id="PTHR21621:SF0">
    <property type="entry name" value="BETA-CITRYLGLUTAMATE SYNTHASE B-RELATED"/>
    <property type="match status" value="1"/>
</dbReference>
<comment type="caution">
    <text evidence="8">The sequence shown here is derived from an EMBL/GenBank/DDBJ whole genome shotgun (WGS) entry which is preliminary data.</text>
</comment>
<keyword evidence="4 6" id="KW-0547">Nucleotide-binding</keyword>
<evidence type="ECO:0000259" key="7">
    <source>
        <dbReference type="PROSITE" id="PS50975"/>
    </source>
</evidence>
<dbReference type="OrthoDB" id="9803907at2"/>
<dbReference type="InterPro" id="IPR020561">
    <property type="entry name" value="PRibGlycinamid_synth_ATP-grasp"/>
</dbReference>
<evidence type="ECO:0000256" key="3">
    <source>
        <dbReference type="ARBA" id="ARBA00022598"/>
    </source>
</evidence>
<name>A0A0M2SGY0_9STAP</name>
<dbReference type="PROSITE" id="PS50975">
    <property type="entry name" value="ATP_GRASP"/>
    <property type="match status" value="1"/>
</dbReference>
<keyword evidence="5 6" id="KW-0067">ATP-binding</keyword>
<dbReference type="GO" id="GO:0005737">
    <property type="term" value="C:cytoplasm"/>
    <property type="evidence" value="ECO:0007669"/>
    <property type="project" value="TreeGrafter"/>
</dbReference>
<keyword evidence="9" id="KW-1185">Reference proteome</keyword>
<dbReference type="PANTHER" id="PTHR21621">
    <property type="entry name" value="RIBOSOMAL PROTEIN S6 MODIFICATION PROTEIN"/>
    <property type="match status" value="1"/>
</dbReference>
<evidence type="ECO:0000256" key="1">
    <source>
        <dbReference type="ARBA" id="ARBA00001936"/>
    </source>
</evidence>
<dbReference type="RefSeq" id="WP_046516863.1">
    <property type="nucleotide sequence ID" value="NZ_LAYZ01000024.1"/>
</dbReference>
<dbReference type="STRING" id="1432562.WN59_10290"/>
<evidence type="ECO:0000313" key="9">
    <source>
        <dbReference type="Proteomes" id="UP000034287"/>
    </source>
</evidence>
<dbReference type="GO" id="GO:0046872">
    <property type="term" value="F:metal ion binding"/>
    <property type="evidence" value="ECO:0007669"/>
    <property type="project" value="InterPro"/>
</dbReference>
<dbReference type="Gene3D" id="3.30.470.20">
    <property type="entry name" value="ATP-grasp fold, B domain"/>
    <property type="match status" value="2"/>
</dbReference>
<dbReference type="SUPFAM" id="SSF56059">
    <property type="entry name" value="Glutathione synthetase ATP-binding domain-like"/>
    <property type="match status" value="1"/>
</dbReference>
<dbReference type="EMBL" id="LAYZ01000024">
    <property type="protein sequence ID" value="KKK33979.1"/>
    <property type="molecule type" value="Genomic_DNA"/>
</dbReference>
<dbReference type="PATRIC" id="fig|1432562.3.peg.2043"/>
<evidence type="ECO:0000256" key="4">
    <source>
        <dbReference type="ARBA" id="ARBA00022741"/>
    </source>
</evidence>
<dbReference type="GO" id="GO:0018169">
    <property type="term" value="F:ribosomal S6-glutamic acid ligase activity"/>
    <property type="evidence" value="ECO:0007669"/>
    <property type="project" value="TreeGrafter"/>
</dbReference>
<dbReference type="GO" id="GO:0009432">
    <property type="term" value="P:SOS response"/>
    <property type="evidence" value="ECO:0007669"/>
    <property type="project" value="TreeGrafter"/>
</dbReference>
<evidence type="ECO:0000256" key="5">
    <source>
        <dbReference type="ARBA" id="ARBA00022840"/>
    </source>
</evidence>
<reference evidence="8 9" key="1">
    <citation type="submission" date="2015-04" db="EMBL/GenBank/DDBJ databases">
        <title>Taxonomic description and genome sequence of Salinicoccus sediminis sp. nov., a novel hyper halotolerant bacterium isolated from marine sediment.</title>
        <authorList>
            <person name="Mathan Kumar R."/>
            <person name="Kaur G."/>
            <person name="Kumar N."/>
            <person name="Kumar A."/>
            <person name="Singh N.K."/>
            <person name="Kaur N."/>
            <person name="Mayilraj S."/>
        </authorList>
    </citation>
    <scope>NUCLEOTIDE SEQUENCE [LARGE SCALE GENOMIC DNA]</scope>
    <source>
        <strain evidence="8 9">SV-16</strain>
    </source>
</reference>
<dbReference type="GO" id="GO:0005524">
    <property type="term" value="F:ATP binding"/>
    <property type="evidence" value="ECO:0007669"/>
    <property type="project" value="UniProtKB-UniRule"/>
</dbReference>